<protein>
    <recommendedName>
        <fullName evidence="9">BioF2-like acetyltransferase domain-containing protein</fullName>
    </recommendedName>
</protein>
<dbReference type="PANTHER" id="PTHR36174:SF1">
    <property type="entry name" value="LIPID II:GLYCINE GLYCYLTRANSFERASE"/>
    <property type="match status" value="1"/>
</dbReference>
<dbReference type="InterPro" id="IPR003447">
    <property type="entry name" value="FEMABX"/>
</dbReference>
<evidence type="ECO:0000256" key="4">
    <source>
        <dbReference type="ARBA" id="ARBA00022984"/>
    </source>
</evidence>
<dbReference type="GO" id="GO:0009252">
    <property type="term" value="P:peptidoglycan biosynthetic process"/>
    <property type="evidence" value="ECO:0007669"/>
    <property type="project" value="UniProtKB-KW"/>
</dbReference>
<proteinExistence type="inferred from homology"/>
<evidence type="ECO:0008006" key="9">
    <source>
        <dbReference type="Google" id="ProtNLM"/>
    </source>
</evidence>
<dbReference type="PROSITE" id="PS51191">
    <property type="entry name" value="FEMABX"/>
    <property type="match status" value="1"/>
</dbReference>
<reference evidence="7 8" key="1">
    <citation type="journal article" date="2016" name="Nat. Commun.">
        <title>Thousands of microbial genomes shed light on interconnected biogeochemical processes in an aquifer system.</title>
        <authorList>
            <person name="Anantharaman K."/>
            <person name="Brown C.T."/>
            <person name="Hug L.A."/>
            <person name="Sharon I."/>
            <person name="Castelle C.J."/>
            <person name="Probst A.J."/>
            <person name="Thomas B.C."/>
            <person name="Singh A."/>
            <person name="Wilkins M.J."/>
            <person name="Karaoz U."/>
            <person name="Brodie E.L."/>
            <person name="Williams K.H."/>
            <person name="Hubbard S.S."/>
            <person name="Banfield J.F."/>
        </authorList>
    </citation>
    <scope>NUCLEOTIDE SEQUENCE [LARGE SCALE GENOMIC DNA]</scope>
</reference>
<keyword evidence="6" id="KW-0961">Cell wall biogenesis/degradation</keyword>
<dbReference type="InterPro" id="IPR016181">
    <property type="entry name" value="Acyl_CoA_acyltransferase"/>
</dbReference>
<organism evidence="7 8">
    <name type="scientific">Candidatus Woesebacteria bacterium RIFCSPHIGHO2_01_FULL_38_26b</name>
    <dbReference type="NCBI Taxonomy" id="1802491"/>
    <lineage>
        <taxon>Bacteria</taxon>
        <taxon>Candidatus Woeseibacteriota</taxon>
    </lineage>
</organism>
<evidence type="ECO:0000313" key="8">
    <source>
        <dbReference type="Proteomes" id="UP000176741"/>
    </source>
</evidence>
<keyword evidence="2" id="KW-0808">Transferase</keyword>
<dbReference type="EMBL" id="MGGD01000064">
    <property type="protein sequence ID" value="OGM19576.1"/>
    <property type="molecule type" value="Genomic_DNA"/>
</dbReference>
<dbReference type="AlphaFoldDB" id="A0A1F7XX24"/>
<dbReference type="GO" id="GO:0016755">
    <property type="term" value="F:aminoacyltransferase activity"/>
    <property type="evidence" value="ECO:0007669"/>
    <property type="project" value="InterPro"/>
</dbReference>
<evidence type="ECO:0000256" key="3">
    <source>
        <dbReference type="ARBA" id="ARBA00022960"/>
    </source>
</evidence>
<dbReference type="PANTHER" id="PTHR36174">
    <property type="entry name" value="LIPID II:GLYCINE GLYCYLTRANSFERASE"/>
    <property type="match status" value="1"/>
</dbReference>
<gene>
    <name evidence="7" type="ORF">A2771_02995</name>
</gene>
<dbReference type="GO" id="GO:0008360">
    <property type="term" value="P:regulation of cell shape"/>
    <property type="evidence" value="ECO:0007669"/>
    <property type="project" value="UniProtKB-KW"/>
</dbReference>
<keyword evidence="3" id="KW-0133">Cell shape</keyword>
<sequence length="276" mass="32534">MLDLRQTDGYAEYMRLLGWEAGKIKGMYYFCKRLPILGSIIKIQRFDKLVPIPDLEILAKHKKAFVVFLEPLNNKLFDYYSGKGKFKLAKTTNLPSKTIRFDLSKKDEKILKDMHYKTRYNIGLAVRRAVKVRTSKNIHLFSEFWHRSARKRGLYFSMRNEIYSIYKAFGGNAIILFAYLKKELIAAVLLIKADKSLHYMYAASTKEGNRNFAPTLLVWEAIKLAKRIKLKKFDFEGIYDERYPLKTWKGFTRFKESFGGKIIVYPGTLRKYYFPF</sequence>
<dbReference type="GO" id="GO:0071555">
    <property type="term" value="P:cell wall organization"/>
    <property type="evidence" value="ECO:0007669"/>
    <property type="project" value="UniProtKB-KW"/>
</dbReference>
<evidence type="ECO:0000256" key="6">
    <source>
        <dbReference type="ARBA" id="ARBA00023316"/>
    </source>
</evidence>
<dbReference type="Gene3D" id="3.40.630.30">
    <property type="match status" value="1"/>
</dbReference>
<comment type="caution">
    <text evidence="7">The sequence shown here is derived from an EMBL/GenBank/DDBJ whole genome shotgun (WGS) entry which is preliminary data.</text>
</comment>
<dbReference type="SUPFAM" id="SSF55729">
    <property type="entry name" value="Acyl-CoA N-acyltransferases (Nat)"/>
    <property type="match status" value="1"/>
</dbReference>
<evidence type="ECO:0000256" key="2">
    <source>
        <dbReference type="ARBA" id="ARBA00022679"/>
    </source>
</evidence>
<dbReference type="Pfam" id="PF02388">
    <property type="entry name" value="FemAB"/>
    <property type="match status" value="2"/>
</dbReference>
<keyword evidence="4" id="KW-0573">Peptidoglycan synthesis</keyword>
<keyword evidence="5" id="KW-0012">Acyltransferase</keyword>
<evidence type="ECO:0000256" key="5">
    <source>
        <dbReference type="ARBA" id="ARBA00023315"/>
    </source>
</evidence>
<comment type="similarity">
    <text evidence="1">Belongs to the FemABX family.</text>
</comment>
<name>A0A1F7XX24_9BACT</name>
<dbReference type="Proteomes" id="UP000176741">
    <property type="component" value="Unassembled WGS sequence"/>
</dbReference>
<dbReference type="InterPro" id="IPR050644">
    <property type="entry name" value="PG_Glycine_Bridge_Synth"/>
</dbReference>
<accession>A0A1F7XX24</accession>
<evidence type="ECO:0000256" key="1">
    <source>
        <dbReference type="ARBA" id="ARBA00009943"/>
    </source>
</evidence>
<evidence type="ECO:0000313" key="7">
    <source>
        <dbReference type="EMBL" id="OGM19576.1"/>
    </source>
</evidence>